<dbReference type="PANTHER" id="PTHR44169:SF6">
    <property type="entry name" value="NADPH-DEPENDENT 1-ACYLDIHYDROXYACETONE PHOSPHATE REDUCTASE"/>
    <property type="match status" value="1"/>
</dbReference>
<dbReference type="Gene3D" id="3.40.50.720">
    <property type="entry name" value="NAD(P)-binding Rossmann-like Domain"/>
    <property type="match status" value="1"/>
</dbReference>
<keyword evidence="3" id="KW-0560">Oxidoreductase</keyword>
<evidence type="ECO:0000256" key="1">
    <source>
        <dbReference type="ARBA" id="ARBA00006484"/>
    </source>
</evidence>
<organism evidence="6">
    <name type="scientific">Rosellinia necatrix</name>
    <name type="common">White root-rot fungus</name>
    <dbReference type="NCBI Taxonomy" id="77044"/>
    <lineage>
        <taxon>Eukaryota</taxon>
        <taxon>Fungi</taxon>
        <taxon>Dikarya</taxon>
        <taxon>Ascomycota</taxon>
        <taxon>Pezizomycotina</taxon>
        <taxon>Sordariomycetes</taxon>
        <taxon>Xylariomycetidae</taxon>
        <taxon>Xylariales</taxon>
        <taxon>Xylariaceae</taxon>
        <taxon>Rosellinia</taxon>
    </lineage>
</organism>
<feature type="region of interest" description="Disordered" evidence="5">
    <location>
        <begin position="206"/>
        <end position="228"/>
    </location>
</feature>
<dbReference type="GO" id="GO:0005811">
    <property type="term" value="C:lipid droplet"/>
    <property type="evidence" value="ECO:0007669"/>
    <property type="project" value="TreeGrafter"/>
</dbReference>
<dbReference type="OMA" id="ESAFLCW"/>
<keyword evidence="7" id="KW-1185">Reference proteome</keyword>
<proteinExistence type="inferred from homology"/>
<evidence type="ECO:0000256" key="2">
    <source>
        <dbReference type="ARBA" id="ARBA00022857"/>
    </source>
</evidence>
<comment type="similarity">
    <text evidence="1 4">Belongs to the short-chain dehydrogenases/reductases (SDR) family.</text>
</comment>
<dbReference type="PANTHER" id="PTHR44169">
    <property type="entry name" value="NADPH-DEPENDENT 1-ACYLDIHYDROXYACETONE PHOSPHATE REDUCTASE"/>
    <property type="match status" value="1"/>
</dbReference>
<dbReference type="PROSITE" id="PS00061">
    <property type="entry name" value="ADH_SHORT"/>
    <property type="match status" value="1"/>
</dbReference>
<dbReference type="InterPro" id="IPR002347">
    <property type="entry name" value="SDR_fam"/>
</dbReference>
<dbReference type="SUPFAM" id="SSF51735">
    <property type="entry name" value="NAD(P)-binding Rossmann-fold domains"/>
    <property type="match status" value="1"/>
</dbReference>
<dbReference type="Proteomes" id="UP000054516">
    <property type="component" value="Unassembled WGS sequence"/>
</dbReference>
<dbReference type="OrthoDB" id="2102561at2759"/>
<dbReference type="EMBL" id="DF977502">
    <property type="protein sequence ID" value="GAP91982.1"/>
    <property type="molecule type" value="Genomic_DNA"/>
</dbReference>
<accession>A0A1W2TTS4</accession>
<evidence type="ECO:0000313" key="6">
    <source>
        <dbReference type="EMBL" id="GAP91982.1"/>
    </source>
</evidence>
<dbReference type="InterPro" id="IPR020904">
    <property type="entry name" value="Sc_DH/Rdtase_CS"/>
</dbReference>
<evidence type="ECO:0000313" key="7">
    <source>
        <dbReference type="Proteomes" id="UP000054516"/>
    </source>
</evidence>
<sequence length="311" mass="32021">MTAGKQRTVLITGCSDGGIGAALAEAFDEAGYRVYATARDPGRMAGLRARRPGIEALALDTLSAASIAACVERGPAALDVLVNNAGRTSLMPVADADLAEARRVFDLNVWSHVAVTQAFLPRLLLAASSSSSSSGSGGGSGGPIIVNNTSVAAALPLPFQGVYCASKAALSALSATLRLELAPFGVRVVELRTGVVKSNLIRSMQAAGSSSGSGSDSAASTTLPEGSIYDPARDRVEAALRQEQFADAGMPAAEWAEAVVRDLSGRSPAPLIWRGESAFLCWVLSLLPRGWSDGVVRKASGLAEVAQLLRK</sequence>
<evidence type="ECO:0000256" key="5">
    <source>
        <dbReference type="SAM" id="MobiDB-lite"/>
    </source>
</evidence>
<name>A0A1W2TTS4_ROSNE</name>
<dbReference type="GO" id="GO:0019433">
    <property type="term" value="P:triglyceride catabolic process"/>
    <property type="evidence" value="ECO:0007669"/>
    <property type="project" value="TreeGrafter"/>
</dbReference>
<protein>
    <submittedName>
        <fullName evidence="6">Putative short-chain dehydrogenase reductase SDR</fullName>
    </submittedName>
</protein>
<dbReference type="GO" id="GO:0004806">
    <property type="term" value="F:triacylglycerol lipase activity"/>
    <property type="evidence" value="ECO:0007669"/>
    <property type="project" value="TreeGrafter"/>
</dbReference>
<gene>
    <name evidence="6" type="ORF">SAMD00023353_5700280</name>
</gene>
<feature type="compositionally biased region" description="Low complexity" evidence="5">
    <location>
        <begin position="206"/>
        <end position="220"/>
    </location>
</feature>
<keyword evidence="2" id="KW-0521">NADP</keyword>
<dbReference type="GO" id="GO:0000140">
    <property type="term" value="F:acylglycerone-phosphate reductase (NADP+) activity"/>
    <property type="evidence" value="ECO:0007669"/>
    <property type="project" value="TreeGrafter"/>
</dbReference>
<dbReference type="InterPro" id="IPR036291">
    <property type="entry name" value="NAD(P)-bd_dom_sf"/>
</dbReference>
<dbReference type="PRINTS" id="PR00080">
    <property type="entry name" value="SDRFAMILY"/>
</dbReference>
<dbReference type="PRINTS" id="PR00081">
    <property type="entry name" value="GDHRDH"/>
</dbReference>
<dbReference type="GO" id="GO:0005783">
    <property type="term" value="C:endoplasmic reticulum"/>
    <property type="evidence" value="ECO:0007669"/>
    <property type="project" value="TreeGrafter"/>
</dbReference>
<dbReference type="AlphaFoldDB" id="A0A1W2TTS4"/>
<dbReference type="STRING" id="77044.A0A1W2TTS4"/>
<evidence type="ECO:0000256" key="4">
    <source>
        <dbReference type="RuleBase" id="RU000363"/>
    </source>
</evidence>
<evidence type="ECO:0000256" key="3">
    <source>
        <dbReference type="ARBA" id="ARBA00023002"/>
    </source>
</evidence>
<dbReference type="Pfam" id="PF00106">
    <property type="entry name" value="adh_short"/>
    <property type="match status" value="1"/>
</dbReference>
<reference evidence="6" key="1">
    <citation type="submission" date="2016-03" db="EMBL/GenBank/DDBJ databases">
        <title>Draft genome sequence of Rosellinia necatrix.</title>
        <authorList>
            <person name="Kanematsu S."/>
        </authorList>
    </citation>
    <scope>NUCLEOTIDE SEQUENCE [LARGE SCALE GENOMIC DNA]</scope>
    <source>
        <strain evidence="6">W97</strain>
    </source>
</reference>
<dbReference type="GO" id="GO:0006654">
    <property type="term" value="P:phosphatidic acid biosynthetic process"/>
    <property type="evidence" value="ECO:0007669"/>
    <property type="project" value="TreeGrafter"/>
</dbReference>